<keyword evidence="3 5" id="KW-1133">Transmembrane helix</keyword>
<gene>
    <name evidence="6" type="ORF">MBEHAL_2179</name>
</gene>
<feature type="transmembrane region" description="Helical" evidence="5">
    <location>
        <begin position="158"/>
        <end position="178"/>
    </location>
</feature>
<comment type="subcellular location">
    <subcellularLocation>
        <location evidence="1">Membrane</location>
        <topology evidence="1">Multi-pass membrane protein</topology>
    </subcellularLocation>
</comment>
<name>U3A6Y9_9EURY</name>
<dbReference type="InterPro" id="IPR001046">
    <property type="entry name" value="NRAMP_fam"/>
</dbReference>
<evidence type="ECO:0000256" key="1">
    <source>
        <dbReference type="ARBA" id="ARBA00004141"/>
    </source>
</evidence>
<dbReference type="EMBL" id="BATA01000066">
    <property type="protein sequence ID" value="GAD53419.1"/>
    <property type="molecule type" value="Genomic_DNA"/>
</dbReference>
<dbReference type="GO" id="GO:0046873">
    <property type="term" value="F:metal ion transmembrane transporter activity"/>
    <property type="evidence" value="ECO:0007669"/>
    <property type="project" value="InterPro"/>
</dbReference>
<evidence type="ECO:0000256" key="4">
    <source>
        <dbReference type="ARBA" id="ARBA00023136"/>
    </source>
</evidence>
<keyword evidence="2 5" id="KW-0812">Transmembrane</keyword>
<reference evidence="6 7" key="1">
    <citation type="submission" date="2013-09" db="EMBL/GenBank/DDBJ databases">
        <title>Whole genome sequencing of Halarchaeum acidiphilum strain MH1-52-1.</title>
        <authorList>
            <person name="Shimane Y."/>
            <person name="Minegishi H."/>
            <person name="Nishi S."/>
            <person name="Echigo A."/>
            <person name="Shuto A."/>
            <person name="Konishi M."/>
            <person name="Ito T."/>
            <person name="Ohkuma M."/>
            <person name="Ohta Y."/>
            <person name="Nagano Y."/>
            <person name="Tsubouchi T."/>
            <person name="Mori K."/>
            <person name="Usui K."/>
            <person name="Kamekura M."/>
            <person name="Usami R."/>
            <person name="Takaki Y."/>
            <person name="Hatada Y."/>
        </authorList>
    </citation>
    <scope>NUCLEOTIDE SEQUENCE [LARGE SCALE GENOMIC DNA]</scope>
    <source>
        <strain evidence="6 7">JCM 16109</strain>
    </source>
</reference>
<feature type="transmembrane region" description="Helical" evidence="5">
    <location>
        <begin position="222"/>
        <end position="245"/>
    </location>
</feature>
<accession>U3A6Y9</accession>
<dbReference type="AlphaFoldDB" id="U3A6Y9"/>
<feature type="transmembrane region" description="Helical" evidence="5">
    <location>
        <begin position="66"/>
        <end position="89"/>
    </location>
</feature>
<feature type="transmembrane region" description="Helical" evidence="5">
    <location>
        <begin position="29"/>
        <end position="46"/>
    </location>
</feature>
<dbReference type="eggNOG" id="arCOG04532">
    <property type="taxonomic scope" value="Archaea"/>
</dbReference>
<evidence type="ECO:0000313" key="6">
    <source>
        <dbReference type="EMBL" id="GAD53419.1"/>
    </source>
</evidence>
<feature type="transmembrane region" description="Helical" evidence="5">
    <location>
        <begin position="6"/>
        <end position="22"/>
    </location>
</feature>
<evidence type="ECO:0000313" key="7">
    <source>
        <dbReference type="Proteomes" id="UP000016986"/>
    </source>
</evidence>
<feature type="transmembrane region" description="Helical" evidence="5">
    <location>
        <begin position="257"/>
        <end position="278"/>
    </location>
</feature>
<dbReference type="GO" id="GO:0016020">
    <property type="term" value="C:membrane"/>
    <property type="evidence" value="ECO:0007669"/>
    <property type="project" value="UniProtKB-SubCell"/>
</dbReference>
<evidence type="ECO:0000256" key="2">
    <source>
        <dbReference type="ARBA" id="ARBA00022692"/>
    </source>
</evidence>
<dbReference type="Proteomes" id="UP000016986">
    <property type="component" value="Unassembled WGS sequence"/>
</dbReference>
<feature type="transmembrane region" description="Helical" evidence="5">
    <location>
        <begin position="198"/>
        <end position="216"/>
    </location>
</feature>
<proteinExistence type="predicted"/>
<sequence>MWGVAWAVTLAVGLAGGGYRLAEWGAKLLVSLVVLAFVASLIVVPVDVGNAAAGLVPTVPGGASGALLVAGVLGGAVHVTLVTMQTYTVDAHGWTWRDERIALLDVSTSMLAAFGIFSLAVYLVAASVLHTPDVNAASLTATTAAQALGPLAGPYAKWLFLLGLWGAAVSTLGGNTVAPPFLVADALDWGTDTADGRYRALLAATALVSALGAFVGGAFFPLLVLVLAFGLIGTPFAIAVVLYLLNDGGLVDATPHPAANAGGVALIAVTSVAAWSSISGNLAGRWTTPLGLFVLAFAAVLAVATLGLVVEHARA</sequence>
<evidence type="ECO:0000256" key="5">
    <source>
        <dbReference type="SAM" id="Phobius"/>
    </source>
</evidence>
<dbReference type="Pfam" id="PF01566">
    <property type="entry name" value="Nramp"/>
    <property type="match status" value="1"/>
</dbReference>
<evidence type="ECO:0000256" key="3">
    <source>
        <dbReference type="ARBA" id="ARBA00022989"/>
    </source>
</evidence>
<organism evidence="6 7">
    <name type="scientific">Halarchaeum acidiphilum MH1-52-1</name>
    <dbReference type="NCBI Taxonomy" id="1261545"/>
    <lineage>
        <taxon>Archaea</taxon>
        <taxon>Methanobacteriati</taxon>
        <taxon>Methanobacteriota</taxon>
        <taxon>Stenosarchaea group</taxon>
        <taxon>Halobacteria</taxon>
        <taxon>Halobacteriales</taxon>
        <taxon>Halobacteriaceae</taxon>
    </lineage>
</organism>
<protein>
    <submittedName>
        <fullName evidence="6">Uncharacterized protein</fullName>
    </submittedName>
</protein>
<feature type="transmembrane region" description="Helical" evidence="5">
    <location>
        <begin position="101"/>
        <end position="125"/>
    </location>
</feature>
<keyword evidence="7" id="KW-1185">Reference proteome</keyword>
<feature type="transmembrane region" description="Helical" evidence="5">
    <location>
        <begin position="290"/>
        <end position="310"/>
    </location>
</feature>
<comment type="caution">
    <text evidence="6">The sequence shown here is derived from an EMBL/GenBank/DDBJ whole genome shotgun (WGS) entry which is preliminary data.</text>
</comment>
<keyword evidence="4 5" id="KW-0472">Membrane</keyword>